<gene>
    <name evidence="1" type="ORF">BDV29DRAFT_153483</name>
</gene>
<accession>A0A5N5XDL9</accession>
<sequence>MAWRIVRVASPDAAQEVAYDRDSIFMIGPVKSYPCTGGSSGAYIYWFGELPENLQRLNQYNLLLFPRLAGFFFDGAHLGRFFLSFLFFFSSPPPPSSVRSIDYDSRGRLVRLVDKLRPGSLLAASFGHGGREIISHNNVAQYEQGALQ</sequence>
<dbReference type="EMBL" id="ML732166">
    <property type="protein sequence ID" value="KAB8077614.1"/>
    <property type="molecule type" value="Genomic_DNA"/>
</dbReference>
<dbReference type="Proteomes" id="UP000326565">
    <property type="component" value="Unassembled WGS sequence"/>
</dbReference>
<reference evidence="1 2" key="1">
    <citation type="submission" date="2019-04" db="EMBL/GenBank/DDBJ databases">
        <title>Friends and foes A comparative genomics study of 23 Aspergillus species from section Flavi.</title>
        <authorList>
            <consortium name="DOE Joint Genome Institute"/>
            <person name="Kjaerbolling I."/>
            <person name="Vesth T."/>
            <person name="Frisvad J.C."/>
            <person name="Nybo J.L."/>
            <person name="Theobald S."/>
            <person name="Kildgaard S."/>
            <person name="Isbrandt T."/>
            <person name="Kuo A."/>
            <person name="Sato A."/>
            <person name="Lyhne E.K."/>
            <person name="Kogle M.E."/>
            <person name="Wiebenga A."/>
            <person name="Kun R.S."/>
            <person name="Lubbers R.J."/>
            <person name="Makela M.R."/>
            <person name="Barry K."/>
            <person name="Chovatia M."/>
            <person name="Clum A."/>
            <person name="Daum C."/>
            <person name="Haridas S."/>
            <person name="He G."/>
            <person name="LaButti K."/>
            <person name="Lipzen A."/>
            <person name="Mondo S."/>
            <person name="Riley R."/>
            <person name="Salamov A."/>
            <person name="Simmons B.A."/>
            <person name="Magnuson J.K."/>
            <person name="Henrissat B."/>
            <person name="Mortensen U.H."/>
            <person name="Larsen T.O."/>
            <person name="Devries R.P."/>
            <person name="Grigoriev I.V."/>
            <person name="Machida M."/>
            <person name="Baker S.E."/>
            <person name="Andersen M.R."/>
        </authorList>
    </citation>
    <scope>NUCLEOTIDE SEQUENCE [LARGE SCALE GENOMIC DNA]</scope>
    <source>
        <strain evidence="1 2">CBS 151.66</strain>
    </source>
</reference>
<dbReference type="AlphaFoldDB" id="A0A5N5XDL9"/>
<dbReference type="OrthoDB" id="626167at2759"/>
<keyword evidence="2" id="KW-1185">Reference proteome</keyword>
<evidence type="ECO:0000313" key="1">
    <source>
        <dbReference type="EMBL" id="KAB8077614.1"/>
    </source>
</evidence>
<evidence type="ECO:0000313" key="2">
    <source>
        <dbReference type="Proteomes" id="UP000326565"/>
    </source>
</evidence>
<organism evidence="1 2">
    <name type="scientific">Aspergillus leporis</name>
    <dbReference type="NCBI Taxonomy" id="41062"/>
    <lineage>
        <taxon>Eukaryota</taxon>
        <taxon>Fungi</taxon>
        <taxon>Dikarya</taxon>
        <taxon>Ascomycota</taxon>
        <taxon>Pezizomycotina</taxon>
        <taxon>Eurotiomycetes</taxon>
        <taxon>Eurotiomycetidae</taxon>
        <taxon>Eurotiales</taxon>
        <taxon>Aspergillaceae</taxon>
        <taxon>Aspergillus</taxon>
        <taxon>Aspergillus subgen. Circumdati</taxon>
    </lineage>
</organism>
<proteinExistence type="predicted"/>
<protein>
    <submittedName>
        <fullName evidence="1">Uncharacterized protein</fullName>
    </submittedName>
</protein>
<name>A0A5N5XDL9_9EURO</name>